<gene>
    <name evidence="2" type="ORF">RchiOBHm_Chr1g0326121</name>
</gene>
<name>A0A2P6SA82_ROSCH</name>
<dbReference type="Gramene" id="PRQ55576">
    <property type="protein sequence ID" value="PRQ55576"/>
    <property type="gene ID" value="RchiOBHm_Chr1g0326121"/>
</dbReference>
<dbReference type="EMBL" id="PDCK01000039">
    <property type="protein sequence ID" value="PRQ55576.1"/>
    <property type="molecule type" value="Genomic_DNA"/>
</dbReference>
<reference evidence="2 3" key="1">
    <citation type="journal article" date="2018" name="Nat. Genet.">
        <title>The Rosa genome provides new insights in the design of modern roses.</title>
        <authorList>
            <person name="Bendahmane M."/>
        </authorList>
    </citation>
    <scope>NUCLEOTIDE SEQUENCE [LARGE SCALE GENOMIC DNA]</scope>
    <source>
        <strain evidence="3">cv. Old Blush</strain>
    </source>
</reference>
<protein>
    <submittedName>
        <fullName evidence="2">Uncharacterized protein</fullName>
    </submittedName>
</protein>
<evidence type="ECO:0000313" key="3">
    <source>
        <dbReference type="Proteomes" id="UP000238479"/>
    </source>
</evidence>
<keyword evidence="3" id="KW-1185">Reference proteome</keyword>
<organism evidence="2 3">
    <name type="scientific">Rosa chinensis</name>
    <name type="common">China rose</name>
    <dbReference type="NCBI Taxonomy" id="74649"/>
    <lineage>
        <taxon>Eukaryota</taxon>
        <taxon>Viridiplantae</taxon>
        <taxon>Streptophyta</taxon>
        <taxon>Embryophyta</taxon>
        <taxon>Tracheophyta</taxon>
        <taxon>Spermatophyta</taxon>
        <taxon>Magnoliopsida</taxon>
        <taxon>eudicotyledons</taxon>
        <taxon>Gunneridae</taxon>
        <taxon>Pentapetalae</taxon>
        <taxon>rosids</taxon>
        <taxon>fabids</taxon>
        <taxon>Rosales</taxon>
        <taxon>Rosaceae</taxon>
        <taxon>Rosoideae</taxon>
        <taxon>Rosoideae incertae sedis</taxon>
        <taxon>Rosa</taxon>
    </lineage>
</organism>
<accession>A0A2P6SA82</accession>
<dbReference type="Proteomes" id="UP000238479">
    <property type="component" value="Chromosome 1"/>
</dbReference>
<feature type="region of interest" description="Disordered" evidence="1">
    <location>
        <begin position="1"/>
        <end position="21"/>
    </location>
</feature>
<evidence type="ECO:0000256" key="1">
    <source>
        <dbReference type="SAM" id="MobiDB-lite"/>
    </source>
</evidence>
<comment type="caution">
    <text evidence="2">The sequence shown here is derived from an EMBL/GenBank/DDBJ whole genome shotgun (WGS) entry which is preliminary data.</text>
</comment>
<sequence>MFWNSGSAASRVPDEEDSGLSRSMSLRIVVALRLSCRVKNHARMIPGGLC</sequence>
<proteinExistence type="predicted"/>
<dbReference type="AlphaFoldDB" id="A0A2P6SA82"/>
<evidence type="ECO:0000313" key="2">
    <source>
        <dbReference type="EMBL" id="PRQ55576.1"/>
    </source>
</evidence>